<dbReference type="Pfam" id="PF01494">
    <property type="entry name" value="FAD_binding_3"/>
    <property type="match status" value="1"/>
</dbReference>
<keyword evidence="4" id="KW-0963">Cytoplasm</keyword>
<dbReference type="Gene3D" id="3.50.50.60">
    <property type="entry name" value="FAD/NAD(P)-binding domain"/>
    <property type="match status" value="1"/>
</dbReference>
<dbReference type="Pfam" id="PF00135">
    <property type="entry name" value="COesterase"/>
    <property type="match status" value="1"/>
</dbReference>
<feature type="chain" id="PRO_5032547486" description="fumarate hydratase" evidence="8">
    <location>
        <begin position="23"/>
        <end position="1454"/>
    </location>
</feature>
<dbReference type="PRINTS" id="PR00149">
    <property type="entry name" value="FUMRATELYASE"/>
</dbReference>
<dbReference type="HAMAP" id="MF_00743">
    <property type="entry name" value="FumaraseC"/>
    <property type="match status" value="1"/>
</dbReference>
<keyword evidence="14" id="KW-1185">Reference proteome</keyword>
<dbReference type="Proteomes" id="UP000601435">
    <property type="component" value="Unassembled WGS sequence"/>
</dbReference>
<dbReference type="SUPFAM" id="SSF54373">
    <property type="entry name" value="FAD-linked reductases, C-terminal domain"/>
    <property type="match status" value="1"/>
</dbReference>
<evidence type="ECO:0000256" key="5">
    <source>
        <dbReference type="ARBA" id="ARBA00022532"/>
    </source>
</evidence>
<evidence type="ECO:0000259" key="9">
    <source>
        <dbReference type="Pfam" id="PF00135"/>
    </source>
</evidence>
<comment type="similarity">
    <text evidence="1">Belongs to the type-B carboxylesterase/lipase family.</text>
</comment>
<dbReference type="InterPro" id="IPR019819">
    <property type="entry name" value="Carboxylesterase_B_CS"/>
</dbReference>
<feature type="domain" description="Fumarase C C-terminal" evidence="12">
    <location>
        <begin position="1402"/>
        <end position="1454"/>
    </location>
</feature>
<evidence type="ECO:0000256" key="3">
    <source>
        <dbReference type="ARBA" id="ARBA00012921"/>
    </source>
</evidence>
<dbReference type="InterPro" id="IPR008948">
    <property type="entry name" value="L-Aspartase-like"/>
</dbReference>
<keyword evidence="5" id="KW-0816">Tricarboxylic acid cycle</keyword>
<comment type="caution">
    <text evidence="13">The sequence shown here is derived from an EMBL/GenBank/DDBJ whole genome shotgun (WGS) entry which is preliminary data.</text>
</comment>
<dbReference type="InterPro" id="IPR029058">
    <property type="entry name" value="AB_hydrolase_fold"/>
</dbReference>
<dbReference type="InterPro" id="IPR005677">
    <property type="entry name" value="Fum_hydII"/>
</dbReference>
<dbReference type="PROSITE" id="PS00122">
    <property type="entry name" value="CARBOXYLESTERASE_B_1"/>
    <property type="match status" value="1"/>
</dbReference>
<dbReference type="GO" id="GO:0006099">
    <property type="term" value="P:tricarboxylic acid cycle"/>
    <property type="evidence" value="ECO:0007669"/>
    <property type="project" value="UniProtKB-KW"/>
</dbReference>
<dbReference type="PANTHER" id="PTHR11444">
    <property type="entry name" value="ASPARTATEAMMONIA/ARGININOSUCCINATE/ADENYLOSUCCINATE LYASE"/>
    <property type="match status" value="1"/>
</dbReference>
<dbReference type="OrthoDB" id="9993796at2759"/>
<name>A0A812XTX3_9DINO</name>
<dbReference type="Gene3D" id="1.20.200.10">
    <property type="entry name" value="Fumarase/aspartase (Central domain)"/>
    <property type="match status" value="1"/>
</dbReference>
<reference evidence="13" key="1">
    <citation type="submission" date="2021-02" db="EMBL/GenBank/DDBJ databases">
        <authorList>
            <person name="Dougan E. K."/>
            <person name="Rhodes N."/>
            <person name="Thang M."/>
            <person name="Chan C."/>
        </authorList>
    </citation>
    <scope>NUCLEOTIDE SEQUENCE</scope>
</reference>
<evidence type="ECO:0000256" key="7">
    <source>
        <dbReference type="ARBA" id="ARBA00023239"/>
    </source>
</evidence>
<dbReference type="PANTHER" id="PTHR11444:SF22">
    <property type="entry name" value="FUMARATE HYDRATASE CLASS II"/>
    <property type="match status" value="1"/>
</dbReference>
<dbReference type="InterPro" id="IPR036188">
    <property type="entry name" value="FAD/NAD-bd_sf"/>
</dbReference>
<feature type="domain" description="Carboxylesterase type B" evidence="9">
    <location>
        <begin position="50"/>
        <end position="528"/>
    </location>
</feature>
<proteinExistence type="inferred from homology"/>
<protein>
    <recommendedName>
        <fullName evidence="3">fumarate hydratase</fullName>
        <ecNumber evidence="3">4.2.1.2</ecNumber>
    </recommendedName>
</protein>
<dbReference type="CDD" id="cd01362">
    <property type="entry name" value="Fumarase_classII"/>
    <property type="match status" value="1"/>
</dbReference>
<feature type="domain" description="Fumarate lyase N-terminal" evidence="10">
    <location>
        <begin position="1014"/>
        <end position="1336"/>
    </location>
</feature>
<dbReference type="EMBL" id="CAJNJA010037918">
    <property type="protein sequence ID" value="CAE7741325.1"/>
    <property type="molecule type" value="Genomic_DNA"/>
</dbReference>
<dbReference type="EC" id="4.2.1.2" evidence="3"/>
<evidence type="ECO:0000256" key="1">
    <source>
        <dbReference type="ARBA" id="ARBA00005964"/>
    </source>
</evidence>
<dbReference type="PROSITE" id="PS00941">
    <property type="entry name" value="CARBOXYLESTERASE_B_2"/>
    <property type="match status" value="1"/>
</dbReference>
<evidence type="ECO:0000313" key="14">
    <source>
        <dbReference type="Proteomes" id="UP000601435"/>
    </source>
</evidence>
<organism evidence="13 14">
    <name type="scientific">Symbiodinium necroappetens</name>
    <dbReference type="NCBI Taxonomy" id="1628268"/>
    <lineage>
        <taxon>Eukaryota</taxon>
        <taxon>Sar</taxon>
        <taxon>Alveolata</taxon>
        <taxon>Dinophyceae</taxon>
        <taxon>Suessiales</taxon>
        <taxon>Symbiodiniaceae</taxon>
        <taxon>Symbiodinium</taxon>
    </lineage>
</organism>
<evidence type="ECO:0000259" key="12">
    <source>
        <dbReference type="Pfam" id="PF10415"/>
    </source>
</evidence>
<dbReference type="Gene3D" id="3.40.50.1820">
    <property type="entry name" value="alpha/beta hydrolase"/>
    <property type="match status" value="1"/>
</dbReference>
<dbReference type="Pfam" id="PF10415">
    <property type="entry name" value="FumaraseC_C"/>
    <property type="match status" value="1"/>
</dbReference>
<comment type="similarity">
    <text evidence="2">Belongs to the class-II fumarase/aspartase family. Fumarase subfamily.</text>
</comment>
<dbReference type="InterPro" id="IPR022761">
    <property type="entry name" value="Fumarate_lyase_N"/>
</dbReference>
<sequence length="1454" mass="155833">MAKVFVNIWAGLVVCLIAACGAEPPSDEVRKAIPIVASQGEAGVSEVIGQTAYGAVRGVRDNRILTFKGVRYGADTSTTRFAAPAQPAPWADIQSATAFGATCPQTPTGNPGGLFTSWATVPTPPMSEDCLFLNVWTPALADGGKRPVMVWFHGGGFSSGSGSSRAYEGTRLAQRGDVVVVTVNHRLNVLGYLALGHYGEGYEDSAVAGVLDMVLALEWVRDNIAAFGGDPDTVMIFGESGGGAKVSTLMATPAAQGLFHRAVVQSGVMLRFPEQGVARAAADKVVANLGLNADTLAQIKTLPEDVIRAAFEGTGAATAPSIDGRTLTRHPFEPDAAPWGRDVPMMLGTNRTENSLFVGGANPAIFDLTWAQLPDVLQRSYPDKEVEAIIAGYRALQPESTAVDIYFEATTDSRWLAGHVQQAERKVRQGGAPTYLYLFNWNTPVDGGKWRSPHALEIGFVFDNVANSESMSGVGPDQQRVADIMADTWIAFARTGKPDNPAIPAWPAYNLETRPMMVLDLTPELVNDARAAQRALFDDSAAYGNRYQPGEVVNPRVVAELVAEPDGPRAARVMLLTIPNERVIPVNYLREGSLVFVGADGPWWRDLLPGDVPVQMFIRGDDLHGVANVVDDDPDYTKKIFARLRPDVPDWLPSWANAKLVVITLSPSVTVLEQAPEFAEVGAGIQLSPNGTQFRHWRRGNVISESSLDEQVLSRYGAPYYHIHRGDLMAALVNAAHAHTDIELYSGVAVSGFDDTPDGVCLIATAASHTGDVLVGADGIHSRIQAVLWGEQAPQFTGNVAWRALVPAAQLPANLIRPVSTVWWGPGKHFVHYYVGGGEWVNCVCVVEKSGWQVESWTEQGDFDELRQDFAGWHSDIQQLLEGVDKTQLYKWALFDRAPMSQWGKGRVTLLGDACHPTLPFMAQGAAMAIEDAAVLAGCLNEASDVTAALQRYEDLRRARTARIQAGSRRNARVFHLSGIPAWLRNRAAKRAGGRAMDELYRYDALKVAVTARQVPADALWGAQTQRALDNFAISGAPMPLVFIQALLMLKRAAAQANTELGLLEPDLGQAIAQACLQLSQAEDLMSHFPVDVYQTGSGTSTNMNANEVVATLASDLCGRDISPNDHVNLGQSSNDVIPSTIHISAAIALKTQLLPALEHLSDQLRRKALQIGHYVKTGRTHLMDAMPVTLGQVLGGWTAQVDANIKQLSGLMESVQSLAIGGTAVGTGVNAHPEFAEKICQKLSTISGTHFAVTTNHFALIGAQDTAVALSGGLKTCAVTLMKLANDLRWMNSGPLAGLAEIELQALQPGSSIMPGKVNPVIPEAAAMVAAQVIGNDAAITVAGQSGNFELNVMLPLIANNLLNSINLLSNVIPLLADKAIATFEVNEKSIGASLQRNPILVTALNPVVGYMKAAEIAKQAYEQNRPVVEVAAELTDIPISELRVLLDPAKLT</sequence>
<dbReference type="SUPFAM" id="SSF51905">
    <property type="entry name" value="FAD/NAD(P)-binding domain"/>
    <property type="match status" value="1"/>
</dbReference>
<keyword evidence="7" id="KW-0456">Lyase</keyword>
<dbReference type="InterPro" id="IPR002018">
    <property type="entry name" value="CarbesteraseB"/>
</dbReference>
<evidence type="ECO:0000259" key="10">
    <source>
        <dbReference type="Pfam" id="PF00206"/>
    </source>
</evidence>
<dbReference type="GO" id="GO:0004333">
    <property type="term" value="F:fumarate hydratase activity"/>
    <property type="evidence" value="ECO:0007669"/>
    <property type="project" value="UniProtKB-EC"/>
</dbReference>
<evidence type="ECO:0000256" key="6">
    <source>
        <dbReference type="ARBA" id="ARBA00022801"/>
    </source>
</evidence>
<dbReference type="InterPro" id="IPR020557">
    <property type="entry name" value="Fumarate_lyase_CS"/>
</dbReference>
<keyword evidence="8" id="KW-0732">Signal</keyword>
<evidence type="ECO:0000259" key="11">
    <source>
        <dbReference type="Pfam" id="PF01494"/>
    </source>
</evidence>
<keyword evidence="6" id="KW-0378">Hydrolase</keyword>
<dbReference type="InterPro" id="IPR000362">
    <property type="entry name" value="Fumarate_lyase_fam"/>
</dbReference>
<dbReference type="InterPro" id="IPR018951">
    <property type="entry name" value="Fumarase_C_C"/>
</dbReference>
<dbReference type="GO" id="GO:0006106">
    <property type="term" value="P:fumarate metabolic process"/>
    <property type="evidence" value="ECO:0007669"/>
    <property type="project" value="InterPro"/>
</dbReference>
<feature type="signal peptide" evidence="8">
    <location>
        <begin position="1"/>
        <end position="22"/>
    </location>
</feature>
<dbReference type="Pfam" id="PF00206">
    <property type="entry name" value="Lyase_1"/>
    <property type="match status" value="1"/>
</dbReference>
<dbReference type="FunFam" id="1.20.200.10:FF:000001">
    <property type="entry name" value="Fumarate hydratase, mitochondrial"/>
    <property type="match status" value="1"/>
</dbReference>
<dbReference type="InterPro" id="IPR002938">
    <property type="entry name" value="FAD-bd"/>
</dbReference>
<evidence type="ECO:0000313" key="13">
    <source>
        <dbReference type="EMBL" id="CAE7741325.1"/>
    </source>
</evidence>
<dbReference type="Gene3D" id="1.10.40.30">
    <property type="entry name" value="Fumarase/aspartase (C-terminal domain)"/>
    <property type="match status" value="1"/>
</dbReference>
<evidence type="ECO:0000256" key="2">
    <source>
        <dbReference type="ARBA" id="ARBA00009084"/>
    </source>
</evidence>
<dbReference type="PROSITE" id="PS00163">
    <property type="entry name" value="FUMARATE_LYASES"/>
    <property type="match status" value="1"/>
</dbReference>
<dbReference type="InterPro" id="IPR019826">
    <property type="entry name" value="Carboxylesterase_B_AS"/>
</dbReference>
<evidence type="ECO:0000256" key="8">
    <source>
        <dbReference type="SAM" id="SignalP"/>
    </source>
</evidence>
<gene>
    <name evidence="13" type="primary">fumC2</name>
    <name evidence="13" type="ORF">SNEC2469_LOCUS21438</name>
</gene>
<dbReference type="InterPro" id="IPR024083">
    <property type="entry name" value="Fumarase/histidase_N"/>
</dbReference>
<dbReference type="GO" id="GO:0071949">
    <property type="term" value="F:FAD binding"/>
    <property type="evidence" value="ECO:0007669"/>
    <property type="project" value="InterPro"/>
</dbReference>
<feature type="domain" description="FAD-binding" evidence="11">
    <location>
        <begin position="727"/>
        <end position="964"/>
    </location>
</feature>
<evidence type="ECO:0000256" key="4">
    <source>
        <dbReference type="ARBA" id="ARBA00022490"/>
    </source>
</evidence>
<dbReference type="Gene3D" id="1.10.275.10">
    <property type="entry name" value="Fumarase/aspartase (N-terminal domain)"/>
    <property type="match status" value="1"/>
</dbReference>
<dbReference type="SUPFAM" id="SSF48557">
    <property type="entry name" value="L-aspartase-like"/>
    <property type="match status" value="1"/>
</dbReference>
<dbReference type="PROSITE" id="PS51257">
    <property type="entry name" value="PROKAR_LIPOPROTEIN"/>
    <property type="match status" value="1"/>
</dbReference>
<accession>A0A812XTX3</accession>
<dbReference type="GO" id="GO:0016787">
    <property type="term" value="F:hydrolase activity"/>
    <property type="evidence" value="ECO:0007669"/>
    <property type="project" value="UniProtKB-KW"/>
</dbReference>
<dbReference type="SUPFAM" id="SSF53474">
    <property type="entry name" value="alpha/beta-Hydrolases"/>
    <property type="match status" value="1"/>
</dbReference>
<dbReference type="FunFam" id="1.10.40.30:FF:000002">
    <property type="entry name" value="Fumarate hydratase class II"/>
    <property type="match status" value="1"/>
</dbReference>